<dbReference type="Proteomes" id="UP000321234">
    <property type="component" value="Unassembled WGS sequence"/>
</dbReference>
<reference evidence="3 4" key="1">
    <citation type="submission" date="2019-07" db="EMBL/GenBank/DDBJ databases">
        <title>Quadrisphaera sp. strain DD2A genome sequencing and assembly.</title>
        <authorList>
            <person name="Kim I."/>
        </authorList>
    </citation>
    <scope>NUCLEOTIDE SEQUENCE [LARGE SCALE GENOMIC DNA]</scope>
    <source>
        <strain evidence="3 4">DD2A</strain>
    </source>
</reference>
<gene>
    <name evidence="3" type="ORF">FMM08_00210</name>
</gene>
<evidence type="ECO:0000256" key="1">
    <source>
        <dbReference type="ARBA" id="ARBA00022962"/>
    </source>
</evidence>
<dbReference type="PANTHER" id="PTHR42824">
    <property type="entry name" value="GLUTAMINE AMIDOTRANSFERASE"/>
    <property type="match status" value="1"/>
</dbReference>
<dbReference type="OrthoDB" id="9804310at2"/>
<organism evidence="3 4">
    <name type="scientific">Quadrisphaera setariae</name>
    <dbReference type="NCBI Taxonomy" id="2593304"/>
    <lineage>
        <taxon>Bacteria</taxon>
        <taxon>Bacillati</taxon>
        <taxon>Actinomycetota</taxon>
        <taxon>Actinomycetes</taxon>
        <taxon>Kineosporiales</taxon>
        <taxon>Kineosporiaceae</taxon>
        <taxon>Quadrisphaera</taxon>
    </lineage>
</organism>
<feature type="domain" description="Glutamine amidotransferase type-2" evidence="2">
    <location>
        <begin position="2"/>
        <end position="301"/>
    </location>
</feature>
<sequence length="301" mass="31675">MCRLLGFAAPSPRSLVEALGSAQVAAFRSMARLHDDGWGAAWLDDDALRTRRSPRGGYGDPALEQLTDGLRARAGLLHLRLASSGMPVQPENTHPFVGRVEGLGDVALAHNGAVKPAVRLEELLEPASRAALVGATDSERYAALVRERAAATGDLAQGAAAAAAQLAPLFPSSSLNAVLVSPRELVVVHVSAGARIPHEDFDASGLAEEELPIGHRTGYYQLWRRRAEDGAVVVSSSGLRVDGWEPLPADVVLRVDLRTLEEQLLPVPVTRGADASVAPAAPTVLPGARHESPHGAVRAMV</sequence>
<keyword evidence="4" id="KW-1185">Reference proteome</keyword>
<protein>
    <recommendedName>
        <fullName evidence="2">Glutamine amidotransferase type-2 domain-containing protein</fullName>
    </recommendedName>
</protein>
<evidence type="ECO:0000259" key="2">
    <source>
        <dbReference type="PROSITE" id="PS51278"/>
    </source>
</evidence>
<dbReference type="Gene3D" id="3.60.20.10">
    <property type="entry name" value="Glutamine Phosphoribosylpyrophosphate, subunit 1, domain 1"/>
    <property type="match status" value="1"/>
</dbReference>
<dbReference type="PANTHER" id="PTHR42824:SF1">
    <property type="entry name" value="GLUTAMINE AMIDOTRANSFERASE YAFJ-RELATED"/>
    <property type="match status" value="1"/>
</dbReference>
<dbReference type="RefSeq" id="WP_147924361.1">
    <property type="nucleotide sequence ID" value="NZ_VKAC01000001.1"/>
</dbReference>
<evidence type="ECO:0000313" key="3">
    <source>
        <dbReference type="EMBL" id="TXR57736.1"/>
    </source>
</evidence>
<dbReference type="InterPro" id="IPR029055">
    <property type="entry name" value="Ntn_hydrolases_N"/>
</dbReference>
<dbReference type="EMBL" id="VKAC01000001">
    <property type="protein sequence ID" value="TXR57736.1"/>
    <property type="molecule type" value="Genomic_DNA"/>
</dbReference>
<comment type="caution">
    <text evidence="3">The sequence shown here is derived from an EMBL/GenBank/DDBJ whole genome shotgun (WGS) entry which is preliminary data.</text>
</comment>
<dbReference type="InterPro" id="IPR017932">
    <property type="entry name" value="GATase_2_dom"/>
</dbReference>
<accession>A0A5C8ZL87</accession>
<dbReference type="AlphaFoldDB" id="A0A5C8ZL87"/>
<name>A0A5C8ZL87_9ACTN</name>
<dbReference type="InterPro" id="IPR026869">
    <property type="entry name" value="EgtC-like"/>
</dbReference>
<proteinExistence type="predicted"/>
<evidence type="ECO:0000313" key="4">
    <source>
        <dbReference type="Proteomes" id="UP000321234"/>
    </source>
</evidence>
<dbReference type="SUPFAM" id="SSF56235">
    <property type="entry name" value="N-terminal nucleophile aminohydrolases (Ntn hydrolases)"/>
    <property type="match status" value="1"/>
</dbReference>
<dbReference type="PROSITE" id="PS51278">
    <property type="entry name" value="GATASE_TYPE_2"/>
    <property type="match status" value="1"/>
</dbReference>
<dbReference type="Pfam" id="PF13230">
    <property type="entry name" value="GATase_4"/>
    <property type="match status" value="1"/>
</dbReference>
<keyword evidence="1" id="KW-0315">Glutamine amidotransferase</keyword>